<organism evidence="2 3">
    <name type="scientific">Caballeronia ptereochthonis</name>
    <dbReference type="NCBI Taxonomy" id="1777144"/>
    <lineage>
        <taxon>Bacteria</taxon>
        <taxon>Pseudomonadati</taxon>
        <taxon>Pseudomonadota</taxon>
        <taxon>Betaproteobacteria</taxon>
        <taxon>Burkholderiales</taxon>
        <taxon>Burkholderiaceae</taxon>
        <taxon>Caballeronia</taxon>
    </lineage>
</organism>
<dbReference type="RefSeq" id="WP_087049435.1">
    <property type="nucleotide sequence ID" value="NZ_FCOB02000041.1"/>
</dbReference>
<gene>
    <name evidence="2" type="ORF">AWB83_06132</name>
</gene>
<dbReference type="Gene3D" id="3.10.450.40">
    <property type="match status" value="1"/>
</dbReference>
<feature type="domain" description="IraD/Gp25-like" evidence="1">
    <location>
        <begin position="29"/>
        <end position="120"/>
    </location>
</feature>
<dbReference type="EMBL" id="FCOB02000041">
    <property type="protein sequence ID" value="SAK99725.1"/>
    <property type="molecule type" value="Genomic_DNA"/>
</dbReference>
<name>A0A158DYL7_9BURK</name>
<dbReference type="InterPro" id="IPR007048">
    <property type="entry name" value="IraD/Gp25-like"/>
</dbReference>
<evidence type="ECO:0000313" key="3">
    <source>
        <dbReference type="Proteomes" id="UP000054978"/>
    </source>
</evidence>
<dbReference type="OrthoDB" id="9802846at2"/>
<keyword evidence="3" id="KW-1185">Reference proteome</keyword>
<reference evidence="2" key="1">
    <citation type="submission" date="2016-01" db="EMBL/GenBank/DDBJ databases">
        <authorList>
            <person name="Peeters C."/>
        </authorList>
    </citation>
    <scope>NUCLEOTIDE SEQUENCE [LARGE SCALE GENOMIC DNA]</scope>
    <source>
        <strain evidence="2">LMG 29326</strain>
    </source>
</reference>
<protein>
    <submittedName>
        <fullName evidence="2">Gene 25-like lysozyme</fullName>
    </submittedName>
</protein>
<dbReference type="STRING" id="1777144.AWB83_06132"/>
<accession>A0A158DYL7</accession>
<evidence type="ECO:0000259" key="1">
    <source>
        <dbReference type="Pfam" id="PF04965"/>
    </source>
</evidence>
<dbReference type="Proteomes" id="UP000054978">
    <property type="component" value="Unassembled WGS sequence"/>
</dbReference>
<comment type="caution">
    <text evidence="2">The sequence shown here is derived from an EMBL/GenBank/DDBJ whole genome shotgun (WGS) entry which is preliminary data.</text>
</comment>
<sequence>MTDKREFLGRGWAFPVQLDPATGTVAIAEYEEDIRQAIRVILGTAPGERVMRADFGCGIYDMVFEVIDAATLTRVNNLIQQSLTQYEPRIELLRVDVDPYQAAQGRLDVSIDYRVRSTNQAGNLVYPFYFREGGQT</sequence>
<dbReference type="SUPFAM" id="SSF160719">
    <property type="entry name" value="gpW/gp25-like"/>
    <property type="match status" value="1"/>
</dbReference>
<proteinExistence type="predicted"/>
<dbReference type="Pfam" id="PF04965">
    <property type="entry name" value="GPW_gp25"/>
    <property type="match status" value="1"/>
</dbReference>
<evidence type="ECO:0000313" key="2">
    <source>
        <dbReference type="EMBL" id="SAK99725.1"/>
    </source>
</evidence>
<dbReference type="AlphaFoldDB" id="A0A158DYL7"/>